<evidence type="ECO:0000313" key="1">
    <source>
        <dbReference type="EMBL" id="MCR1821726.1"/>
    </source>
</evidence>
<sequence>MKYRKLYEKHHLQKYKDKNDNKVENSISEIVTPSGIYLKDNWIKLIYDYMDENNEGYILEMLIEYVKKECVWINTDDDAKDLALDLYSNRIWEKSTWVGFTEFNMKLKNCNRIGQLSFL</sequence>
<dbReference type="Proteomes" id="UP001140817">
    <property type="component" value="Unassembled WGS sequence"/>
</dbReference>
<accession>A0A9X2M8V1</accession>
<evidence type="ECO:0000313" key="2">
    <source>
        <dbReference type="Proteomes" id="UP001140817"/>
    </source>
</evidence>
<comment type="caution">
    <text evidence="1">The sequence shown here is derived from an EMBL/GenBank/DDBJ whole genome shotgun (WGS) entry which is preliminary data.</text>
</comment>
<reference evidence="1" key="1">
    <citation type="submission" date="2022-07" db="EMBL/GenBank/DDBJ databases">
        <title>Enhanced cultured diversity of the mouse gut microbiota enables custom-made synthetic communities.</title>
        <authorList>
            <person name="Afrizal A."/>
        </authorList>
    </citation>
    <scope>NUCLEOTIDE SEQUENCE</scope>
    <source>
        <strain evidence="1">DSM 29186</strain>
    </source>
</reference>
<keyword evidence="2" id="KW-1185">Reference proteome</keyword>
<dbReference type="EMBL" id="JANKBY010000017">
    <property type="protein sequence ID" value="MCR1821726.1"/>
    <property type="molecule type" value="Genomic_DNA"/>
</dbReference>
<name>A0A9X2M8V1_9FIRM</name>
<protein>
    <submittedName>
        <fullName evidence="1">Uncharacterized protein</fullName>
    </submittedName>
</protein>
<gene>
    <name evidence="1" type="ORF">NSA58_02900</name>
</gene>
<organism evidence="1 2">
    <name type="scientific">Terrisporobacter muris</name>
    <dbReference type="NCBI Taxonomy" id="2963284"/>
    <lineage>
        <taxon>Bacteria</taxon>
        <taxon>Bacillati</taxon>
        <taxon>Bacillota</taxon>
        <taxon>Clostridia</taxon>
        <taxon>Peptostreptococcales</taxon>
        <taxon>Peptostreptococcaceae</taxon>
        <taxon>Terrisporobacter</taxon>
    </lineage>
</organism>
<proteinExistence type="predicted"/>
<dbReference type="AlphaFoldDB" id="A0A9X2M8V1"/>